<evidence type="ECO:0000313" key="2">
    <source>
        <dbReference type="EMBL" id="QID16204.1"/>
    </source>
</evidence>
<name>A0A6C1B1Q8_9RHOO</name>
<keyword evidence="1" id="KW-0472">Membrane</keyword>
<keyword evidence="1" id="KW-1133">Transmembrane helix</keyword>
<dbReference type="EMBL" id="CP048836">
    <property type="protein sequence ID" value="QID16204.1"/>
    <property type="molecule type" value="Genomic_DNA"/>
</dbReference>
<dbReference type="AlphaFoldDB" id="A0A6C1B1Q8"/>
<feature type="transmembrane region" description="Helical" evidence="1">
    <location>
        <begin position="12"/>
        <end position="34"/>
    </location>
</feature>
<reference evidence="2 3" key="1">
    <citation type="submission" date="2020-02" db="EMBL/GenBank/DDBJ databases">
        <title>Nitrogenibacter mangrovi gen. nov., sp. nov. isolated from mangrove sediment, a denitrifying betaproteobacterium.</title>
        <authorList>
            <person name="Liao H."/>
            <person name="Tian Y."/>
        </authorList>
    </citation>
    <scope>NUCLEOTIDE SEQUENCE [LARGE SCALE GENOMIC DNA]</scope>
    <source>
        <strain evidence="2 3">M9-3-2</strain>
    </source>
</reference>
<accession>A0A6C1B1Q8</accession>
<organism evidence="2 3">
    <name type="scientific">Nitrogeniibacter mangrovi</name>
    <dbReference type="NCBI Taxonomy" id="2016596"/>
    <lineage>
        <taxon>Bacteria</taxon>
        <taxon>Pseudomonadati</taxon>
        <taxon>Pseudomonadota</taxon>
        <taxon>Betaproteobacteria</taxon>
        <taxon>Rhodocyclales</taxon>
        <taxon>Zoogloeaceae</taxon>
        <taxon>Nitrogeniibacter</taxon>
    </lineage>
</organism>
<evidence type="ECO:0000256" key="1">
    <source>
        <dbReference type="SAM" id="Phobius"/>
    </source>
</evidence>
<gene>
    <name evidence="2" type="ORF">G3580_00330</name>
</gene>
<keyword evidence="1" id="KW-0812">Transmembrane</keyword>
<sequence>MVSTRAPQRGYTYLLVLFLVAGLGLIAAGIGQTWQARAQREREAELIAIGTEMARALRHYHDHSPEGAPSWPASLDELVEDHRFPTPQRHLRRIYRDPMTGEPDWGLVRAGGRIVGIHSLSDKTPFRHHDLPPELGQGAGDATRYRDWVFRPVLESAPDQAPGTAGPRARDD</sequence>
<protein>
    <submittedName>
        <fullName evidence="2">Type II secretion system protein</fullName>
    </submittedName>
</protein>
<keyword evidence="3" id="KW-1185">Reference proteome</keyword>
<dbReference type="Proteomes" id="UP000501991">
    <property type="component" value="Chromosome"/>
</dbReference>
<dbReference type="RefSeq" id="WP_173763370.1">
    <property type="nucleotide sequence ID" value="NZ_CP048836.1"/>
</dbReference>
<proteinExistence type="predicted"/>
<evidence type="ECO:0000313" key="3">
    <source>
        <dbReference type="Proteomes" id="UP000501991"/>
    </source>
</evidence>
<dbReference type="KEGG" id="azq:G3580_00330"/>